<evidence type="ECO:0000313" key="2">
    <source>
        <dbReference type="EMBL" id="WIA15845.1"/>
    </source>
</evidence>
<keyword evidence="3" id="KW-1185">Reference proteome</keyword>
<gene>
    <name evidence="2" type="ORF">OEZ85_012600</name>
</gene>
<reference evidence="2 3" key="1">
    <citation type="submission" date="2023-05" db="EMBL/GenBank/DDBJ databases">
        <title>A 100% complete, gapless, phased diploid assembly of the Scenedesmus obliquus UTEX 3031 genome.</title>
        <authorList>
            <person name="Biondi T.C."/>
            <person name="Hanschen E.R."/>
            <person name="Kwon T."/>
            <person name="Eng W."/>
            <person name="Kruse C.P.S."/>
            <person name="Koehler S.I."/>
            <person name="Kunde Y."/>
            <person name="Gleasner C.D."/>
            <person name="You Mak K.T."/>
            <person name="Polle J."/>
            <person name="Hovde B.T."/>
            <person name="Starkenburg S.R."/>
        </authorList>
    </citation>
    <scope>NUCLEOTIDE SEQUENCE [LARGE SCALE GENOMIC DNA]</scope>
    <source>
        <strain evidence="2 3">DOE0152z</strain>
    </source>
</reference>
<evidence type="ECO:0000313" key="3">
    <source>
        <dbReference type="Proteomes" id="UP001244341"/>
    </source>
</evidence>
<evidence type="ECO:0000259" key="1">
    <source>
        <dbReference type="Pfam" id="PF03372"/>
    </source>
</evidence>
<dbReference type="SUPFAM" id="SSF56219">
    <property type="entry name" value="DNase I-like"/>
    <property type="match status" value="1"/>
</dbReference>
<accession>A0ABY8U3Q3</accession>
<dbReference type="InterPro" id="IPR050410">
    <property type="entry name" value="CCR4/nocturin_mRNA_transcr"/>
</dbReference>
<dbReference type="Proteomes" id="UP001244341">
    <property type="component" value="Chromosome 7b"/>
</dbReference>
<dbReference type="InterPro" id="IPR005135">
    <property type="entry name" value="Endo/exonuclease/phosphatase"/>
</dbReference>
<proteinExistence type="predicted"/>
<dbReference type="PANTHER" id="PTHR12121">
    <property type="entry name" value="CARBON CATABOLITE REPRESSOR PROTEIN 4"/>
    <property type="match status" value="1"/>
</dbReference>
<sequence>MAFRVMSFNVRMDTEKDGDNRWDCRKEVVANIIRNQHPLVFGVQEPHKHQVEWLAGQLPEYAWVGKGRCPVVFGIGEEHCEYNPVFYDTTQLECSSSGTMWLSDTPWLPNTKFAGSAFPRIATYARLKRKDDGREFTFVCTHFDHEGEEPRTRSAALLVGKLQELSGGTPVVLVGDLNAGSESEAYQTLAGALRDASCAEGCCAAEGLLPGGTSTFCGFHEDIDSVIDFIFVCPGFRVASFGVVGDKCDNGACPSDHKPIVADVELV</sequence>
<name>A0ABY8U3Q3_TETOB</name>
<dbReference type="Gene3D" id="3.60.10.10">
    <property type="entry name" value="Endonuclease/exonuclease/phosphatase"/>
    <property type="match status" value="1"/>
</dbReference>
<dbReference type="Pfam" id="PF03372">
    <property type="entry name" value="Exo_endo_phos"/>
    <property type="match status" value="1"/>
</dbReference>
<dbReference type="InterPro" id="IPR036691">
    <property type="entry name" value="Endo/exonu/phosph_ase_sf"/>
</dbReference>
<dbReference type="CDD" id="cd09083">
    <property type="entry name" value="EEP-1"/>
    <property type="match status" value="1"/>
</dbReference>
<protein>
    <recommendedName>
        <fullName evidence="1">Endonuclease/exonuclease/phosphatase domain-containing protein</fullName>
    </recommendedName>
</protein>
<dbReference type="EMBL" id="CP126214">
    <property type="protein sequence ID" value="WIA15845.1"/>
    <property type="molecule type" value="Genomic_DNA"/>
</dbReference>
<organism evidence="2 3">
    <name type="scientific">Tetradesmus obliquus</name>
    <name type="common">Green alga</name>
    <name type="synonym">Acutodesmus obliquus</name>
    <dbReference type="NCBI Taxonomy" id="3088"/>
    <lineage>
        <taxon>Eukaryota</taxon>
        <taxon>Viridiplantae</taxon>
        <taxon>Chlorophyta</taxon>
        <taxon>core chlorophytes</taxon>
        <taxon>Chlorophyceae</taxon>
        <taxon>CS clade</taxon>
        <taxon>Sphaeropleales</taxon>
        <taxon>Scenedesmaceae</taxon>
        <taxon>Tetradesmus</taxon>
    </lineage>
</organism>
<dbReference type="PANTHER" id="PTHR12121:SF36">
    <property type="entry name" value="ENDONUCLEASE_EXONUCLEASE_PHOSPHATASE DOMAIN-CONTAINING PROTEIN"/>
    <property type="match status" value="1"/>
</dbReference>
<feature type="domain" description="Endonuclease/exonuclease/phosphatase" evidence="1">
    <location>
        <begin position="6"/>
        <end position="257"/>
    </location>
</feature>